<feature type="coiled-coil region" evidence="2">
    <location>
        <begin position="689"/>
        <end position="730"/>
    </location>
</feature>
<dbReference type="EMBL" id="JARYMX010000002">
    <property type="protein sequence ID" value="KAJ9561830.1"/>
    <property type="molecule type" value="Genomic_DNA"/>
</dbReference>
<feature type="region of interest" description="Disordered" evidence="3">
    <location>
        <begin position="516"/>
        <end position="547"/>
    </location>
</feature>
<name>A0AA38WQL6_9ASTR</name>
<dbReference type="InterPro" id="IPR036875">
    <property type="entry name" value="Znf_CCHC_sf"/>
</dbReference>
<evidence type="ECO:0000256" key="1">
    <source>
        <dbReference type="PROSITE-ProRule" id="PRU00047"/>
    </source>
</evidence>
<accession>A0AA38WQL6</accession>
<evidence type="ECO:0000256" key="3">
    <source>
        <dbReference type="SAM" id="MobiDB-lite"/>
    </source>
</evidence>
<dbReference type="CDD" id="cd09272">
    <property type="entry name" value="RNase_HI_RT_Ty1"/>
    <property type="match status" value="1"/>
</dbReference>
<feature type="domain" description="CCHC-type" evidence="4">
    <location>
        <begin position="583"/>
        <end position="596"/>
    </location>
</feature>
<evidence type="ECO:0000256" key="2">
    <source>
        <dbReference type="SAM" id="Coils"/>
    </source>
</evidence>
<feature type="coiled-coil region" evidence="2">
    <location>
        <begin position="435"/>
        <end position="498"/>
    </location>
</feature>
<evidence type="ECO:0000259" key="4">
    <source>
        <dbReference type="PROSITE" id="PS50158"/>
    </source>
</evidence>
<keyword evidence="1" id="KW-0863">Zinc-finger</keyword>
<evidence type="ECO:0000313" key="6">
    <source>
        <dbReference type="Proteomes" id="UP001172457"/>
    </source>
</evidence>
<dbReference type="GO" id="GO:0003676">
    <property type="term" value="F:nucleic acid binding"/>
    <property type="evidence" value="ECO:0007669"/>
    <property type="project" value="InterPro"/>
</dbReference>
<keyword evidence="1" id="KW-0862">Zinc</keyword>
<evidence type="ECO:0000313" key="5">
    <source>
        <dbReference type="EMBL" id="KAJ9561830.1"/>
    </source>
</evidence>
<dbReference type="GO" id="GO:0008270">
    <property type="term" value="F:zinc ion binding"/>
    <property type="evidence" value="ECO:0007669"/>
    <property type="project" value="UniProtKB-KW"/>
</dbReference>
<proteinExistence type="predicted"/>
<dbReference type="Pfam" id="PF00098">
    <property type="entry name" value="zf-CCHC"/>
    <property type="match status" value="1"/>
</dbReference>
<feature type="compositionally biased region" description="Acidic residues" evidence="3">
    <location>
        <begin position="650"/>
        <end position="661"/>
    </location>
</feature>
<reference evidence="5" key="1">
    <citation type="submission" date="2023-03" db="EMBL/GenBank/DDBJ databases">
        <title>Chromosome-scale reference genome and RAD-based genetic map of yellow starthistle (Centaurea solstitialis) reveal putative structural variation and QTLs associated with invader traits.</title>
        <authorList>
            <person name="Reatini B."/>
            <person name="Cang F.A."/>
            <person name="Jiang Q."/>
            <person name="Mckibben M.T.W."/>
            <person name="Barker M.S."/>
            <person name="Rieseberg L.H."/>
            <person name="Dlugosch K.M."/>
        </authorList>
    </citation>
    <scope>NUCLEOTIDE SEQUENCE</scope>
    <source>
        <strain evidence="5">CAN-66</strain>
        <tissue evidence="5">Leaf</tissue>
    </source>
</reference>
<dbReference type="Gene3D" id="4.10.60.10">
    <property type="entry name" value="Zinc finger, CCHC-type"/>
    <property type="match status" value="1"/>
</dbReference>
<dbReference type="Pfam" id="PF14223">
    <property type="entry name" value="Retrotran_gag_2"/>
    <property type="match status" value="1"/>
</dbReference>
<dbReference type="SUPFAM" id="SSF57756">
    <property type="entry name" value="Retrovirus zinc finger-like domains"/>
    <property type="match status" value="1"/>
</dbReference>
<dbReference type="PANTHER" id="PTHR11439">
    <property type="entry name" value="GAG-POL-RELATED RETROTRANSPOSON"/>
    <property type="match status" value="1"/>
</dbReference>
<protein>
    <recommendedName>
        <fullName evidence="4">CCHC-type domain-containing protein</fullName>
    </recommendedName>
</protein>
<dbReference type="AlphaFoldDB" id="A0AA38WQL6"/>
<keyword evidence="6" id="KW-1185">Reference proteome</keyword>
<gene>
    <name evidence="5" type="ORF">OSB04_006990</name>
</gene>
<dbReference type="PROSITE" id="PS50158">
    <property type="entry name" value="ZF_CCHC"/>
    <property type="match status" value="1"/>
</dbReference>
<dbReference type="InterPro" id="IPR001878">
    <property type="entry name" value="Znf_CCHC"/>
</dbReference>
<sequence length="1244" mass="145853">MIGSLLYLTASRPDIMFVTCFCARFQSDPKESHLSAVKRILRYLKKTPTLGLWYPLLSGFDLLAYTDSDYGGCKVDHKSTSGSCHFLGGKLVRWSSKKQNCVYTSIVEAEYVVAANCCSQALWMQTRLKDYGYTFNKIPILCDSKSAIAISANPVQHSKTKHIDIRYHFLKHNVEEGNVEMYFVNTKNVSVRFIKEVEGPFVNILSFVGMSNKDPFLKMSLANRRDDMSMGSETKAPVLFKDEYELWVSRFKLYIRRKKDGDKILHSILHGPHPIPVTTLDGRQVPKEYSEMDVAERERFMIDVEAQNCLIQAIPNEIFRKLDSYDESAKSIWDQLQKIMMGSKVGNQMRVTNLMDRYENFRMKEDETLEETYDRFVELMNDMKKNNIIRSEMDYIVKFINNLSSDWKQFSRFVKQHKVLNELKVYEVYENLLLFEEEVNEIAAERKKKEKSEADSMALLAEKEKAKKKVKKGKAKVLEVFEDEEEEDEDENDEDERDQMLQSLLSLTEAYKKKYYNRPGSNNRRFSTRGGRGYNRNYMQSSQGYPPRVENQYVDRYATKKEEVVKDTPEKTEERKGQAGITCYKCGKTGHIAKGCTTKMSKVELLRKKLELAEKQEQGLVLMADDEEWLDYSDNYDQAQMCFMGLMEEESESDEEIESEGETSTVRSVSLADHNRKMLEVTTLIHDKNKELELVILKQTNEITDLLQQKEQLSSQCAQLQKSVNEFETIRAEHKSQKLEIDFLTISLSVEKENVSKLNKMISDLDFKLHKIGQTEHTIFLNKQVEFRDYYSKEGLGYTNPNYLKKNLGVKNPNHLQKALKENAAFYDLTSMLMSKRFPSLKGFQMKEEFSEMQHMKLHDPLYHDSKYHRVKFVYNDDTLKIKSNSIKDDPVYFVYPESSNNIVKPYISTKFDFEKEEAVDDVEGPLLEEVLPQNDLMPVDPKKVELWEKMKASSGKFLKRTEWNRFTRATGRYLEEKYKSRFCYHERKLSYVKLYGIENLKEELRREYIYMRKVNKQRREALVSDYKFVAVKSYKTNRLSTYWYPVITFTRDDRKEYVITEADFQDVSFDVIFGILYDLKGKAFRSEEEIIALTAIVRHVKASISLAHLYDFQLGLENWSSKLFCHKPQRSLVGEEKDFVLYTVFYDADETKISCVYPDSLGNKKRMYSHEVMLFCDDTLKMVMDGLNTRLQMDRHKVHDISAANKVLIKHFVKEIDRRLKLRNDIRFAEIKFKLRKPSVKQS</sequence>
<keyword evidence="1" id="KW-0479">Metal-binding</keyword>
<feature type="region of interest" description="Disordered" evidence="3">
    <location>
        <begin position="650"/>
        <end position="669"/>
    </location>
</feature>
<dbReference type="PANTHER" id="PTHR11439:SF495">
    <property type="entry name" value="REVERSE TRANSCRIPTASE, RNA-DEPENDENT DNA POLYMERASE-RELATED"/>
    <property type="match status" value="1"/>
</dbReference>
<dbReference type="SMART" id="SM00343">
    <property type="entry name" value="ZnF_C2HC"/>
    <property type="match status" value="1"/>
</dbReference>
<comment type="caution">
    <text evidence="5">The sequence shown here is derived from an EMBL/GenBank/DDBJ whole genome shotgun (WGS) entry which is preliminary data.</text>
</comment>
<keyword evidence="2" id="KW-0175">Coiled coil</keyword>
<dbReference type="Proteomes" id="UP001172457">
    <property type="component" value="Chromosome 2"/>
</dbReference>
<organism evidence="5 6">
    <name type="scientific">Centaurea solstitialis</name>
    <name type="common">yellow star-thistle</name>
    <dbReference type="NCBI Taxonomy" id="347529"/>
    <lineage>
        <taxon>Eukaryota</taxon>
        <taxon>Viridiplantae</taxon>
        <taxon>Streptophyta</taxon>
        <taxon>Embryophyta</taxon>
        <taxon>Tracheophyta</taxon>
        <taxon>Spermatophyta</taxon>
        <taxon>Magnoliopsida</taxon>
        <taxon>eudicotyledons</taxon>
        <taxon>Gunneridae</taxon>
        <taxon>Pentapetalae</taxon>
        <taxon>asterids</taxon>
        <taxon>campanulids</taxon>
        <taxon>Asterales</taxon>
        <taxon>Asteraceae</taxon>
        <taxon>Carduoideae</taxon>
        <taxon>Cardueae</taxon>
        <taxon>Centaureinae</taxon>
        <taxon>Centaurea</taxon>
    </lineage>
</organism>